<dbReference type="PANTHER" id="PTHR10292">
    <property type="entry name" value="CLATHRIN HEAVY CHAIN RELATED"/>
    <property type="match status" value="1"/>
</dbReference>
<dbReference type="GO" id="GO:0009507">
    <property type="term" value="C:chloroplast"/>
    <property type="evidence" value="ECO:0007669"/>
    <property type="project" value="TreeGrafter"/>
</dbReference>
<gene>
    <name evidence="2" type="ORF">ISN44_As07g015070</name>
</gene>
<dbReference type="GO" id="GO:0009506">
    <property type="term" value="C:plasmodesma"/>
    <property type="evidence" value="ECO:0007669"/>
    <property type="project" value="TreeGrafter"/>
</dbReference>
<protein>
    <submittedName>
        <fullName evidence="2">Toll/interleukin-1 receptor homology (TIR) domain</fullName>
    </submittedName>
</protein>
<dbReference type="AlphaFoldDB" id="A0A8T2BSB9"/>
<dbReference type="Proteomes" id="UP000694251">
    <property type="component" value="Chromosome 7"/>
</dbReference>
<sequence>MSKVVTCDYHFEELFVQTKYKEAAELAAESPRGILRTPDTIAKFRNVHIQAGQNHPLLQYFATLLTKGKLNAFESLELSSLVVNQGKKNLLENWLADDKLECSEELGDLVKTVDNDLALKIYTKARTTPKVIGKIQSTQNRRNAINVFIDNQELRGEDISILLKRIEDSRIAIVVFSSRYTESRWCLREAVKIKDCVEQGMLKVLPIFYKVTTTSVKQLKGEFGDHFRDREWEYRFDKPRIDRWKEALAFLSGKLGLTFDEKRYCNLFLRSILH</sequence>
<accession>A0A8T2BSB9</accession>
<keyword evidence="2" id="KW-0675">Receptor</keyword>
<proteinExistence type="predicted"/>
<dbReference type="GO" id="GO:0032051">
    <property type="term" value="F:clathrin light chain binding"/>
    <property type="evidence" value="ECO:0007669"/>
    <property type="project" value="TreeGrafter"/>
</dbReference>
<dbReference type="EMBL" id="JAEFBJ010000007">
    <property type="protein sequence ID" value="KAG7589200.1"/>
    <property type="molecule type" value="Genomic_DNA"/>
</dbReference>
<keyword evidence="3" id="KW-1185">Reference proteome</keyword>
<dbReference type="Pfam" id="PF01582">
    <property type="entry name" value="TIR"/>
    <property type="match status" value="1"/>
</dbReference>
<dbReference type="GO" id="GO:0005794">
    <property type="term" value="C:Golgi apparatus"/>
    <property type="evidence" value="ECO:0007669"/>
    <property type="project" value="TreeGrafter"/>
</dbReference>
<feature type="domain" description="TIR" evidence="1">
    <location>
        <begin position="114"/>
        <end position="274"/>
    </location>
</feature>
<name>A0A8T2BSB9_ARASU</name>
<dbReference type="InterPro" id="IPR000157">
    <property type="entry name" value="TIR_dom"/>
</dbReference>
<dbReference type="GO" id="GO:0007165">
    <property type="term" value="P:signal transduction"/>
    <property type="evidence" value="ECO:0007669"/>
    <property type="project" value="InterPro"/>
</dbReference>
<dbReference type="GO" id="GO:0005886">
    <property type="term" value="C:plasma membrane"/>
    <property type="evidence" value="ECO:0007669"/>
    <property type="project" value="TreeGrafter"/>
</dbReference>
<dbReference type="PROSITE" id="PS50104">
    <property type="entry name" value="TIR"/>
    <property type="match status" value="1"/>
</dbReference>
<evidence type="ECO:0000259" key="1">
    <source>
        <dbReference type="PROSITE" id="PS50104"/>
    </source>
</evidence>
<dbReference type="SMART" id="SM00255">
    <property type="entry name" value="TIR"/>
    <property type="match status" value="1"/>
</dbReference>
<evidence type="ECO:0000313" key="2">
    <source>
        <dbReference type="EMBL" id="KAG7589200.1"/>
    </source>
</evidence>
<dbReference type="Pfam" id="PF13838">
    <property type="entry name" value="Clathrin_H_link"/>
    <property type="match status" value="1"/>
</dbReference>
<evidence type="ECO:0000313" key="3">
    <source>
        <dbReference type="Proteomes" id="UP000694251"/>
    </source>
</evidence>
<dbReference type="GO" id="GO:0006898">
    <property type="term" value="P:receptor-mediated endocytosis"/>
    <property type="evidence" value="ECO:0007669"/>
    <property type="project" value="TreeGrafter"/>
</dbReference>
<organism evidence="2 3">
    <name type="scientific">Arabidopsis suecica</name>
    <name type="common">Swedish thale-cress</name>
    <name type="synonym">Cardaminopsis suecica</name>
    <dbReference type="NCBI Taxonomy" id="45249"/>
    <lineage>
        <taxon>Eukaryota</taxon>
        <taxon>Viridiplantae</taxon>
        <taxon>Streptophyta</taxon>
        <taxon>Embryophyta</taxon>
        <taxon>Tracheophyta</taxon>
        <taxon>Spermatophyta</taxon>
        <taxon>Magnoliopsida</taxon>
        <taxon>eudicotyledons</taxon>
        <taxon>Gunneridae</taxon>
        <taxon>Pentapetalae</taxon>
        <taxon>rosids</taxon>
        <taxon>malvids</taxon>
        <taxon>Brassicales</taxon>
        <taxon>Brassicaceae</taxon>
        <taxon>Camelineae</taxon>
        <taxon>Arabidopsis</taxon>
    </lineage>
</organism>
<comment type="caution">
    <text evidence="2">The sequence shown here is derived from an EMBL/GenBank/DDBJ whole genome shotgun (WGS) entry which is preliminary data.</text>
</comment>
<dbReference type="GO" id="GO:0071439">
    <property type="term" value="C:clathrin complex"/>
    <property type="evidence" value="ECO:0007669"/>
    <property type="project" value="TreeGrafter"/>
</dbReference>
<reference evidence="2 3" key="1">
    <citation type="submission" date="2020-12" db="EMBL/GenBank/DDBJ databases">
        <title>Concerted genomic and epigenomic changes stabilize Arabidopsis allopolyploids.</title>
        <authorList>
            <person name="Chen Z."/>
        </authorList>
    </citation>
    <scope>NUCLEOTIDE SEQUENCE [LARGE SCALE GENOMIC DNA]</scope>
    <source>
        <strain evidence="2">As9502</strain>
        <tissue evidence="2">Leaf</tissue>
    </source>
</reference>
<dbReference type="PANTHER" id="PTHR10292:SF34">
    <property type="entry name" value="CLATHRIN HEAVY CHAIN 1-RELATED"/>
    <property type="match status" value="1"/>
</dbReference>
<dbReference type="OrthoDB" id="2113814at2759"/>